<protein>
    <submittedName>
        <fullName evidence="2">Uncharacterized protein</fullName>
    </submittedName>
</protein>
<feature type="chain" id="PRO_5042198971" evidence="1">
    <location>
        <begin position="21"/>
        <end position="225"/>
    </location>
</feature>
<feature type="signal peptide" evidence="1">
    <location>
        <begin position="1"/>
        <end position="20"/>
    </location>
</feature>
<name>A0AAD8X380_LOLMU</name>
<evidence type="ECO:0000313" key="3">
    <source>
        <dbReference type="Proteomes" id="UP001231189"/>
    </source>
</evidence>
<dbReference type="AlphaFoldDB" id="A0AAD8X380"/>
<accession>A0AAD8X380</accession>
<dbReference type="Proteomes" id="UP001231189">
    <property type="component" value="Unassembled WGS sequence"/>
</dbReference>
<dbReference type="PANTHER" id="PTHR33321:SF17">
    <property type="entry name" value="SECRETORY PROTEIN"/>
    <property type="match status" value="1"/>
</dbReference>
<reference evidence="2" key="1">
    <citation type="submission" date="2023-07" db="EMBL/GenBank/DDBJ databases">
        <title>A chromosome-level genome assembly of Lolium multiflorum.</title>
        <authorList>
            <person name="Chen Y."/>
            <person name="Copetti D."/>
            <person name="Kolliker R."/>
            <person name="Studer B."/>
        </authorList>
    </citation>
    <scope>NUCLEOTIDE SEQUENCE</scope>
    <source>
        <strain evidence="2">02402/16</strain>
        <tissue evidence="2">Leaf</tissue>
    </source>
</reference>
<comment type="caution">
    <text evidence="2">The sequence shown here is derived from an EMBL/GenBank/DDBJ whole genome shotgun (WGS) entry which is preliminary data.</text>
</comment>
<dbReference type="EMBL" id="JAUUTY010000001">
    <property type="protein sequence ID" value="KAK1694981.1"/>
    <property type="molecule type" value="Genomic_DNA"/>
</dbReference>
<organism evidence="2 3">
    <name type="scientific">Lolium multiflorum</name>
    <name type="common">Italian ryegrass</name>
    <name type="synonym">Lolium perenne subsp. multiflorum</name>
    <dbReference type="NCBI Taxonomy" id="4521"/>
    <lineage>
        <taxon>Eukaryota</taxon>
        <taxon>Viridiplantae</taxon>
        <taxon>Streptophyta</taxon>
        <taxon>Embryophyta</taxon>
        <taxon>Tracheophyta</taxon>
        <taxon>Spermatophyta</taxon>
        <taxon>Magnoliopsida</taxon>
        <taxon>Liliopsida</taxon>
        <taxon>Poales</taxon>
        <taxon>Poaceae</taxon>
        <taxon>BOP clade</taxon>
        <taxon>Pooideae</taxon>
        <taxon>Poodae</taxon>
        <taxon>Poeae</taxon>
        <taxon>Poeae Chloroplast Group 2 (Poeae type)</taxon>
        <taxon>Loliodinae</taxon>
        <taxon>Loliinae</taxon>
        <taxon>Lolium</taxon>
    </lineage>
</organism>
<gene>
    <name evidence="2" type="ORF">QYE76_011678</name>
</gene>
<evidence type="ECO:0000313" key="2">
    <source>
        <dbReference type="EMBL" id="KAK1694981.1"/>
    </source>
</evidence>
<keyword evidence="3" id="KW-1185">Reference proteome</keyword>
<dbReference type="Pfam" id="PF04450">
    <property type="entry name" value="BSP"/>
    <property type="match status" value="1"/>
</dbReference>
<proteinExistence type="predicted"/>
<sequence length="225" mass="24612">MAVAAAAPLLFLALAATADAVTFNATNTVPNSAGGKRFDREFGGVTYAKQVLSEASSFIWTTFKQPDPADRRQYDSVSLTVVDNISYAGATRGNAIQVGAKYVAGINSGVKEEVRGLLYHETTHVWQWGVMDYAKKPGLFEGIADYVRLKAGLVSGAKAGQGDRWDQGYDVTAFFLDYCDSLKHGFVAEMNRKLKDGYSDDYFVQILGKSADKLWSDYKAKYSHA</sequence>
<dbReference type="InterPro" id="IPR007541">
    <property type="entry name" value="Uncharacterised_BSP"/>
</dbReference>
<dbReference type="PANTHER" id="PTHR33321">
    <property type="match status" value="1"/>
</dbReference>
<keyword evidence="1" id="KW-0732">Signal</keyword>
<evidence type="ECO:0000256" key="1">
    <source>
        <dbReference type="SAM" id="SignalP"/>
    </source>
</evidence>